<dbReference type="Pfam" id="PF04364">
    <property type="entry name" value="DNA_pol3_chi"/>
    <property type="match status" value="1"/>
</dbReference>
<sequence>MAGEVWFYHLERSVLDQALPDLLDKTLSKGWRALVRVRDPDRLEALDDALWSWRDDSFLAHGRDDQAHAERQPILMGGEGAVNLNGAQALFIVDGAEAGDADAFERCVILFDGRDPEQVEAERARWKRLKGQGLKVTYWRQEESGRWAQMA</sequence>
<dbReference type="EMBL" id="JAUKTR010000001">
    <property type="protein sequence ID" value="MDO1558368.1"/>
    <property type="molecule type" value="Genomic_DNA"/>
</dbReference>
<keyword evidence="2" id="KW-1185">Reference proteome</keyword>
<evidence type="ECO:0000313" key="2">
    <source>
        <dbReference type="Proteomes" id="UP001169063"/>
    </source>
</evidence>
<dbReference type="Gene3D" id="3.40.50.10110">
    <property type="entry name" value="DNA polymerase III subunit chi"/>
    <property type="match status" value="1"/>
</dbReference>
<dbReference type="PANTHER" id="PTHR38767:SF1">
    <property type="entry name" value="DNA POLYMERASE III SUBUNIT CHI"/>
    <property type="match status" value="1"/>
</dbReference>
<keyword evidence="1" id="KW-0808">Transferase</keyword>
<proteinExistence type="predicted"/>
<dbReference type="InterPro" id="IPR007459">
    <property type="entry name" value="DNA_pol3_chi"/>
</dbReference>
<gene>
    <name evidence="1" type="ORF">Q0812_02870</name>
</gene>
<evidence type="ECO:0000313" key="1">
    <source>
        <dbReference type="EMBL" id="MDO1558368.1"/>
    </source>
</evidence>
<dbReference type="SUPFAM" id="SSF102400">
    <property type="entry name" value="DNA polymerase III chi subunit"/>
    <property type="match status" value="1"/>
</dbReference>
<comment type="caution">
    <text evidence="1">The sequence shown here is derived from an EMBL/GenBank/DDBJ whole genome shotgun (WGS) entry which is preliminary data.</text>
</comment>
<dbReference type="NCBIfam" id="NF004347">
    <property type="entry name" value="PRK05728.1-4"/>
    <property type="match status" value="1"/>
</dbReference>
<keyword evidence="1" id="KW-0548">Nucleotidyltransferase</keyword>
<organism evidence="1 2">
    <name type="scientific">Peiella sedimenti</name>
    <dbReference type="NCBI Taxonomy" id="3061083"/>
    <lineage>
        <taxon>Bacteria</taxon>
        <taxon>Pseudomonadati</taxon>
        <taxon>Pseudomonadota</taxon>
        <taxon>Alphaproteobacteria</taxon>
        <taxon>Caulobacterales</taxon>
        <taxon>Caulobacteraceae</taxon>
        <taxon>Peiella</taxon>
    </lineage>
</organism>
<dbReference type="InterPro" id="IPR036768">
    <property type="entry name" value="PolIII_chi_sf"/>
</dbReference>
<dbReference type="EC" id="2.7.7.7" evidence="1"/>
<accession>A0ABT8SL58</accession>
<dbReference type="PANTHER" id="PTHR38767">
    <property type="entry name" value="DNA POLYMERASE III SUBUNIT CHI"/>
    <property type="match status" value="1"/>
</dbReference>
<dbReference type="RefSeq" id="WP_302108782.1">
    <property type="nucleotide sequence ID" value="NZ_JAUKTR010000001.1"/>
</dbReference>
<dbReference type="GO" id="GO:0003887">
    <property type="term" value="F:DNA-directed DNA polymerase activity"/>
    <property type="evidence" value="ECO:0007669"/>
    <property type="project" value="UniProtKB-EC"/>
</dbReference>
<name>A0ABT8SL58_9CAUL</name>
<dbReference type="Proteomes" id="UP001169063">
    <property type="component" value="Unassembled WGS sequence"/>
</dbReference>
<reference evidence="1" key="1">
    <citation type="submission" date="2023-07" db="EMBL/GenBank/DDBJ databases">
        <title>Brevundimonas soil sp. nov., isolated from the soil of chemical plant.</title>
        <authorList>
            <person name="Wu N."/>
        </authorList>
    </citation>
    <scope>NUCLEOTIDE SEQUENCE</scope>
    <source>
        <strain evidence="1">XZ-24</strain>
    </source>
</reference>
<protein>
    <submittedName>
        <fullName evidence="1">DNA polymerase III subunit chi</fullName>
        <ecNumber evidence="1">2.7.7.7</ecNumber>
    </submittedName>
</protein>